<gene>
    <name evidence="3" type="ORF">QJS35_22710</name>
</gene>
<dbReference type="InterPro" id="IPR001387">
    <property type="entry name" value="Cro/C1-type_HTH"/>
</dbReference>
<reference evidence="3 4" key="1">
    <citation type="journal article" date="2023" name="Genome Announc.">
        <title>Pan-Genome Analyses of the Genus Cohnella and Proposal of the Novel Species Cohnella silvisoli sp. nov., Isolated from Forest Soil.</title>
        <authorList>
            <person name="Wang C."/>
            <person name="Mao L."/>
            <person name="Bao G."/>
            <person name="Zhu H."/>
        </authorList>
    </citation>
    <scope>NUCLEOTIDE SEQUENCE [LARGE SCALE GENOMIC DNA]</scope>
    <source>
        <strain evidence="3 4">NL03-T5-1</strain>
    </source>
</reference>
<evidence type="ECO:0000256" key="1">
    <source>
        <dbReference type="ARBA" id="ARBA00023125"/>
    </source>
</evidence>
<evidence type="ECO:0000313" key="3">
    <source>
        <dbReference type="EMBL" id="MEQ4485203.1"/>
    </source>
</evidence>
<dbReference type="Pfam" id="PF01381">
    <property type="entry name" value="HTH_3"/>
    <property type="match status" value="1"/>
</dbReference>
<dbReference type="Proteomes" id="UP001493487">
    <property type="component" value="Unassembled WGS sequence"/>
</dbReference>
<protein>
    <submittedName>
        <fullName evidence="3">Helix-turn-helix transcriptional regulator</fullName>
    </submittedName>
</protein>
<dbReference type="SMART" id="SM00530">
    <property type="entry name" value="HTH_XRE"/>
    <property type="match status" value="1"/>
</dbReference>
<dbReference type="InterPro" id="IPR010982">
    <property type="entry name" value="Lambda_DNA-bd_dom_sf"/>
</dbReference>
<dbReference type="PROSITE" id="PS50943">
    <property type="entry name" value="HTH_CROC1"/>
    <property type="match status" value="1"/>
</dbReference>
<keyword evidence="4" id="KW-1185">Reference proteome</keyword>
<organism evidence="3 4">
    <name type="scientific">Cohnella silvisoli</name>
    <dbReference type="NCBI Taxonomy" id="2873699"/>
    <lineage>
        <taxon>Bacteria</taxon>
        <taxon>Bacillati</taxon>
        <taxon>Bacillota</taxon>
        <taxon>Bacilli</taxon>
        <taxon>Bacillales</taxon>
        <taxon>Paenibacillaceae</taxon>
        <taxon>Cohnella</taxon>
    </lineage>
</organism>
<feature type="domain" description="HTH cro/C1-type" evidence="2">
    <location>
        <begin position="8"/>
        <end position="63"/>
    </location>
</feature>
<dbReference type="Gene3D" id="1.10.260.40">
    <property type="entry name" value="lambda repressor-like DNA-binding domains"/>
    <property type="match status" value="1"/>
</dbReference>
<dbReference type="RefSeq" id="WP_232187363.1">
    <property type="nucleotide sequence ID" value="NZ_JAIOAP010000012.1"/>
</dbReference>
<comment type="caution">
    <text evidence="3">The sequence shown here is derived from an EMBL/GenBank/DDBJ whole genome shotgun (WGS) entry which is preliminary data.</text>
</comment>
<dbReference type="CDD" id="cd00093">
    <property type="entry name" value="HTH_XRE"/>
    <property type="match status" value="1"/>
</dbReference>
<evidence type="ECO:0000313" key="4">
    <source>
        <dbReference type="Proteomes" id="UP001493487"/>
    </source>
</evidence>
<proteinExistence type="predicted"/>
<accession>A0ABV1KYS0</accession>
<dbReference type="SUPFAM" id="SSF47413">
    <property type="entry name" value="lambda repressor-like DNA-binding domains"/>
    <property type="match status" value="1"/>
</dbReference>
<sequence>MATLGARIKELREEKGVTQRELTEYLNYKTTRSVQRIESDEQTIDHLQVIQLANYFKVTSDYLLGLTDVRPVKSLITASLDDLF</sequence>
<dbReference type="EMBL" id="JASKHM010000014">
    <property type="protein sequence ID" value="MEQ4485203.1"/>
    <property type="molecule type" value="Genomic_DNA"/>
</dbReference>
<dbReference type="PANTHER" id="PTHR46558:SF13">
    <property type="entry name" value="HTH-TYPE TRANSCRIPTIONAL REGULATOR IMMR"/>
    <property type="match status" value="1"/>
</dbReference>
<name>A0ABV1KYS0_9BACL</name>
<keyword evidence="1" id="KW-0238">DNA-binding</keyword>
<dbReference type="PANTHER" id="PTHR46558">
    <property type="entry name" value="TRACRIPTIONAL REGULATORY PROTEIN-RELATED-RELATED"/>
    <property type="match status" value="1"/>
</dbReference>
<evidence type="ECO:0000259" key="2">
    <source>
        <dbReference type="PROSITE" id="PS50943"/>
    </source>
</evidence>